<dbReference type="Proteomes" id="UP000006039">
    <property type="component" value="Unassembled WGS sequence"/>
</dbReference>
<organism evidence="1">
    <name type="scientific">Gaeumannomyces tritici (strain R3-111a-1)</name>
    <name type="common">Wheat and barley take-all root rot fungus</name>
    <name type="synonym">Gaeumannomyces graminis var. tritici</name>
    <dbReference type="NCBI Taxonomy" id="644352"/>
    <lineage>
        <taxon>Eukaryota</taxon>
        <taxon>Fungi</taxon>
        <taxon>Dikarya</taxon>
        <taxon>Ascomycota</taxon>
        <taxon>Pezizomycotina</taxon>
        <taxon>Sordariomycetes</taxon>
        <taxon>Sordariomycetidae</taxon>
        <taxon>Magnaporthales</taxon>
        <taxon>Magnaporthaceae</taxon>
        <taxon>Gaeumannomyces</taxon>
    </lineage>
</organism>
<dbReference type="EnsemblFungi" id="EJT78459">
    <property type="protein sequence ID" value="EJT78459"/>
    <property type="gene ID" value="GGTG_03559"/>
</dbReference>
<evidence type="ECO:0000313" key="2">
    <source>
        <dbReference type="EnsemblFungi" id="EJT78459"/>
    </source>
</evidence>
<protein>
    <submittedName>
        <fullName evidence="1 2">Uncharacterized protein</fullName>
    </submittedName>
</protein>
<dbReference type="EMBL" id="GL385396">
    <property type="protein sequence ID" value="EJT78459.1"/>
    <property type="molecule type" value="Genomic_DNA"/>
</dbReference>
<reference evidence="1" key="3">
    <citation type="submission" date="2010-09" db="EMBL/GenBank/DDBJ databases">
        <title>Annotation of Gaeumannomyces graminis var. tritici R3-111a-1.</title>
        <authorList>
            <consortium name="The Broad Institute Genome Sequencing Platform"/>
            <person name="Ma L.-J."/>
            <person name="Dead R."/>
            <person name="Young S.K."/>
            <person name="Zeng Q."/>
            <person name="Gargeya S."/>
            <person name="Fitzgerald M."/>
            <person name="Haas B."/>
            <person name="Abouelleil A."/>
            <person name="Alvarado L."/>
            <person name="Arachchi H.M."/>
            <person name="Berlin A."/>
            <person name="Brown A."/>
            <person name="Chapman S.B."/>
            <person name="Chen Z."/>
            <person name="Dunbar C."/>
            <person name="Freedman E."/>
            <person name="Gearin G."/>
            <person name="Gellesch M."/>
            <person name="Goldberg J."/>
            <person name="Griggs A."/>
            <person name="Gujja S."/>
            <person name="Heiman D."/>
            <person name="Howarth C."/>
            <person name="Larson L."/>
            <person name="Lui A."/>
            <person name="MacDonald P.J.P."/>
            <person name="Mehta T."/>
            <person name="Montmayeur A."/>
            <person name="Murphy C."/>
            <person name="Neiman D."/>
            <person name="Pearson M."/>
            <person name="Priest M."/>
            <person name="Roberts A."/>
            <person name="Saif S."/>
            <person name="Shea T."/>
            <person name="Shenoy N."/>
            <person name="Sisk P."/>
            <person name="Stolte C."/>
            <person name="Sykes S."/>
            <person name="Yandava C."/>
            <person name="Wortman J."/>
            <person name="Nusbaum C."/>
            <person name="Birren B."/>
        </authorList>
    </citation>
    <scope>NUCLEOTIDE SEQUENCE</scope>
    <source>
        <strain evidence="1">R3-111a-1</strain>
    </source>
</reference>
<reference evidence="2" key="5">
    <citation type="submission" date="2018-04" db="UniProtKB">
        <authorList>
            <consortium name="EnsemblFungi"/>
        </authorList>
    </citation>
    <scope>IDENTIFICATION</scope>
    <source>
        <strain evidence="2">R3-111a-1</strain>
    </source>
</reference>
<name>J3NQK3_GAET3</name>
<proteinExistence type="predicted"/>
<reference evidence="3" key="1">
    <citation type="submission" date="2010-07" db="EMBL/GenBank/DDBJ databases">
        <title>The genome sequence of Gaeumannomyces graminis var. tritici strain R3-111a-1.</title>
        <authorList>
            <consortium name="The Broad Institute Genome Sequencing Platform"/>
            <person name="Ma L.-J."/>
            <person name="Dead R."/>
            <person name="Young S."/>
            <person name="Zeng Q."/>
            <person name="Koehrsen M."/>
            <person name="Alvarado L."/>
            <person name="Berlin A."/>
            <person name="Chapman S.B."/>
            <person name="Chen Z."/>
            <person name="Freedman E."/>
            <person name="Gellesch M."/>
            <person name="Goldberg J."/>
            <person name="Griggs A."/>
            <person name="Gujja S."/>
            <person name="Heilman E.R."/>
            <person name="Heiman D."/>
            <person name="Hepburn T."/>
            <person name="Howarth C."/>
            <person name="Jen D."/>
            <person name="Larson L."/>
            <person name="Mehta T."/>
            <person name="Neiman D."/>
            <person name="Pearson M."/>
            <person name="Roberts A."/>
            <person name="Saif S."/>
            <person name="Shea T."/>
            <person name="Shenoy N."/>
            <person name="Sisk P."/>
            <person name="Stolte C."/>
            <person name="Sykes S."/>
            <person name="Walk T."/>
            <person name="White J."/>
            <person name="Yandava C."/>
            <person name="Haas B."/>
            <person name="Nusbaum C."/>
            <person name="Birren B."/>
        </authorList>
    </citation>
    <scope>NUCLEOTIDE SEQUENCE [LARGE SCALE GENOMIC DNA]</scope>
    <source>
        <strain evidence="3">R3-111a-1</strain>
    </source>
</reference>
<dbReference type="RefSeq" id="XP_009219604.1">
    <property type="nucleotide sequence ID" value="XM_009221340.1"/>
</dbReference>
<evidence type="ECO:0000313" key="1">
    <source>
        <dbReference type="EMBL" id="EJT78459.1"/>
    </source>
</evidence>
<accession>J3NQK3</accession>
<reference evidence="1" key="2">
    <citation type="submission" date="2010-07" db="EMBL/GenBank/DDBJ databases">
        <authorList>
            <consortium name="The Broad Institute Genome Sequencing Platform"/>
            <consortium name="Broad Institute Genome Sequencing Center for Infectious Disease"/>
            <person name="Ma L.-J."/>
            <person name="Dead R."/>
            <person name="Young S."/>
            <person name="Zeng Q."/>
            <person name="Koehrsen M."/>
            <person name="Alvarado L."/>
            <person name="Berlin A."/>
            <person name="Chapman S.B."/>
            <person name="Chen Z."/>
            <person name="Freedman E."/>
            <person name="Gellesch M."/>
            <person name="Goldberg J."/>
            <person name="Griggs A."/>
            <person name="Gujja S."/>
            <person name="Heilman E.R."/>
            <person name="Heiman D."/>
            <person name="Hepburn T."/>
            <person name="Howarth C."/>
            <person name="Jen D."/>
            <person name="Larson L."/>
            <person name="Mehta T."/>
            <person name="Neiman D."/>
            <person name="Pearson M."/>
            <person name="Roberts A."/>
            <person name="Saif S."/>
            <person name="Shea T."/>
            <person name="Shenoy N."/>
            <person name="Sisk P."/>
            <person name="Stolte C."/>
            <person name="Sykes S."/>
            <person name="Walk T."/>
            <person name="White J."/>
            <person name="Yandava C."/>
            <person name="Haas B."/>
            <person name="Nusbaum C."/>
            <person name="Birren B."/>
        </authorList>
    </citation>
    <scope>NUCLEOTIDE SEQUENCE</scope>
    <source>
        <strain evidence="1">R3-111a-1</strain>
    </source>
</reference>
<dbReference type="VEuPathDB" id="FungiDB:GGTG_03559"/>
<gene>
    <name evidence="2" type="primary">20344017</name>
    <name evidence="1" type="ORF">GGTG_03559</name>
</gene>
<dbReference type="HOGENOM" id="CLU_1496286_0_0_1"/>
<keyword evidence="3" id="KW-1185">Reference proteome</keyword>
<sequence length="180" mass="19634">MSGPLQEFARHRGCHTQGRNTIALLLAIAGNHDAGAGAVNITSVSPGRRRSERIIVLFLFFDSDGFSAPSQTSQAGPKVIDHDISPLQRDKKIHCLEHKTFRLILPIRDLVSHRRFSLSPIFRPPSGPRTGSSSPEVGGRCRSFDSVAAVSTLGEIPAVEVRRLAPCPPKIWGRNTANRI</sequence>
<dbReference type="GeneID" id="20344017"/>
<reference evidence="2" key="4">
    <citation type="journal article" date="2015" name="G3 (Bethesda)">
        <title>Genome sequences of three phytopathogenic species of the Magnaporthaceae family of fungi.</title>
        <authorList>
            <person name="Okagaki L.H."/>
            <person name="Nunes C.C."/>
            <person name="Sailsbery J."/>
            <person name="Clay B."/>
            <person name="Brown D."/>
            <person name="John T."/>
            <person name="Oh Y."/>
            <person name="Young N."/>
            <person name="Fitzgerald M."/>
            <person name="Haas B.J."/>
            <person name="Zeng Q."/>
            <person name="Young S."/>
            <person name="Adiconis X."/>
            <person name="Fan L."/>
            <person name="Levin J.Z."/>
            <person name="Mitchell T.K."/>
            <person name="Okubara P.A."/>
            <person name="Farman M.L."/>
            <person name="Kohn L.M."/>
            <person name="Birren B."/>
            <person name="Ma L.-J."/>
            <person name="Dean R.A."/>
        </authorList>
    </citation>
    <scope>NUCLEOTIDE SEQUENCE</scope>
    <source>
        <strain evidence="2">R3-111a-1</strain>
    </source>
</reference>
<evidence type="ECO:0000313" key="3">
    <source>
        <dbReference type="Proteomes" id="UP000006039"/>
    </source>
</evidence>
<dbReference type="AlphaFoldDB" id="J3NQK3"/>